<organism evidence="5 6">
    <name type="scientific">Cerrena zonata</name>
    <dbReference type="NCBI Taxonomy" id="2478898"/>
    <lineage>
        <taxon>Eukaryota</taxon>
        <taxon>Fungi</taxon>
        <taxon>Dikarya</taxon>
        <taxon>Basidiomycota</taxon>
        <taxon>Agaricomycotina</taxon>
        <taxon>Agaricomycetes</taxon>
        <taxon>Polyporales</taxon>
        <taxon>Cerrenaceae</taxon>
        <taxon>Cerrena</taxon>
    </lineage>
</organism>
<keyword evidence="6" id="KW-1185">Reference proteome</keyword>
<feature type="domain" description="Fcf2 pre-rRNA processing C-terminal" evidence="4">
    <location>
        <begin position="172"/>
        <end position="276"/>
    </location>
</feature>
<feature type="region of interest" description="Disordered" evidence="3">
    <location>
        <begin position="1"/>
        <end position="109"/>
    </location>
</feature>
<gene>
    <name evidence="5" type="ORF">QCA50_007000</name>
</gene>
<feature type="region of interest" description="Disordered" evidence="3">
    <location>
        <begin position="157"/>
        <end position="183"/>
    </location>
</feature>
<evidence type="ECO:0000256" key="3">
    <source>
        <dbReference type="SAM" id="MobiDB-lite"/>
    </source>
</evidence>
<dbReference type="GO" id="GO:0003723">
    <property type="term" value="F:RNA binding"/>
    <property type="evidence" value="ECO:0007669"/>
    <property type="project" value="TreeGrafter"/>
</dbReference>
<name>A0AAW0GA95_9APHY</name>
<evidence type="ECO:0000256" key="2">
    <source>
        <dbReference type="ARBA" id="ARBA00023242"/>
    </source>
</evidence>
<reference evidence="5 6" key="1">
    <citation type="submission" date="2022-09" db="EMBL/GenBank/DDBJ databases">
        <authorList>
            <person name="Palmer J.M."/>
        </authorList>
    </citation>
    <scope>NUCLEOTIDE SEQUENCE [LARGE SCALE GENOMIC DNA]</scope>
    <source>
        <strain evidence="5 6">DSM 7382</strain>
    </source>
</reference>
<evidence type="ECO:0000259" key="4">
    <source>
        <dbReference type="Pfam" id="PF08698"/>
    </source>
</evidence>
<comment type="subcellular location">
    <subcellularLocation>
        <location evidence="1">Nucleus</location>
        <location evidence="1">Nucleolus</location>
    </subcellularLocation>
</comment>
<feature type="compositionally biased region" description="Acidic residues" evidence="3">
    <location>
        <begin position="85"/>
        <end position="101"/>
    </location>
</feature>
<feature type="compositionally biased region" description="Low complexity" evidence="3">
    <location>
        <begin position="22"/>
        <end position="48"/>
    </location>
</feature>
<dbReference type="AlphaFoldDB" id="A0AAW0GA95"/>
<sequence length="303" mass="33460">MSVSSFDKGKGKALPEDIEVVSHSSSRSCPSSSSDSSDSDSDSNSSDTSSDEEITQEYLDSLLEKARQNAARALSAKQQSRDNDDFAEGDEVIKLDEEEDEKPLPLLDPGLLPATYIEIDSNQAGPSKLRDLDAEQVEKSSSKLKAPHVTRIVPELSKSGKPLTKKEKKAQKNKTAGPGWFDLPAPAEADLPKLYREVEALRLRNQLDPKRFYRKEEGEGKGIKGLPKHFAIGTIIPESTPFGTASGDNLSRNHRKRTLVDELVDDAEAKSYAKKKFKELQTVRGAKGRNTLRAKLAQRKPKW</sequence>
<dbReference type="PANTHER" id="PTHR21686">
    <property type="entry name" value="DEOXYNUCLEOTIDYLTRANSFERASE TERMINAL-INTERACTING PROTEIN 2"/>
    <property type="match status" value="1"/>
</dbReference>
<dbReference type="InterPro" id="IPR014810">
    <property type="entry name" value="Fcf2_C"/>
</dbReference>
<keyword evidence="2" id="KW-0539">Nucleus</keyword>
<dbReference type="Pfam" id="PF08698">
    <property type="entry name" value="Fcf2"/>
    <property type="match status" value="1"/>
</dbReference>
<protein>
    <recommendedName>
        <fullName evidence="4">Fcf2 pre-rRNA processing C-terminal domain-containing protein</fullName>
    </recommendedName>
</protein>
<dbReference type="Proteomes" id="UP001385951">
    <property type="component" value="Unassembled WGS sequence"/>
</dbReference>
<dbReference type="EMBL" id="JASBNA010000007">
    <property type="protein sequence ID" value="KAK7690343.1"/>
    <property type="molecule type" value="Genomic_DNA"/>
</dbReference>
<dbReference type="PANTHER" id="PTHR21686:SF12">
    <property type="entry name" value="DEOXYNUCLEOTIDYLTRANSFERASE TERMINAL-INTERACTING PROTEIN 2"/>
    <property type="match status" value="1"/>
</dbReference>
<evidence type="ECO:0000313" key="5">
    <source>
        <dbReference type="EMBL" id="KAK7690343.1"/>
    </source>
</evidence>
<evidence type="ECO:0000256" key="1">
    <source>
        <dbReference type="ARBA" id="ARBA00004604"/>
    </source>
</evidence>
<evidence type="ECO:0000313" key="6">
    <source>
        <dbReference type="Proteomes" id="UP001385951"/>
    </source>
</evidence>
<proteinExistence type="predicted"/>
<dbReference type="GO" id="GO:0005730">
    <property type="term" value="C:nucleolus"/>
    <property type="evidence" value="ECO:0007669"/>
    <property type="project" value="UniProtKB-SubCell"/>
</dbReference>
<comment type="caution">
    <text evidence="5">The sequence shown here is derived from an EMBL/GenBank/DDBJ whole genome shotgun (WGS) entry which is preliminary data.</text>
</comment>
<dbReference type="GO" id="GO:0006396">
    <property type="term" value="P:RNA processing"/>
    <property type="evidence" value="ECO:0007669"/>
    <property type="project" value="TreeGrafter"/>
</dbReference>
<accession>A0AAW0GA95</accession>
<dbReference type="InterPro" id="IPR039883">
    <property type="entry name" value="Fcf2/DNTTIP2"/>
</dbReference>